<keyword evidence="1" id="KW-0812">Transmembrane</keyword>
<dbReference type="RefSeq" id="XP_044569767.1">
    <property type="nucleotide sequence ID" value="XM_044713243.1"/>
</dbReference>
<keyword evidence="1" id="KW-1133">Transmembrane helix</keyword>
<evidence type="ECO:0000256" key="1">
    <source>
        <dbReference type="SAM" id="Phobius"/>
    </source>
</evidence>
<accession>A0A6A5CEN9</accession>
<dbReference type="Proteomes" id="UP000444721">
    <property type="component" value="Unassembled WGS sequence"/>
</dbReference>
<gene>
    <name evidence="2" type="ORF">FDP41_000093</name>
</gene>
<dbReference type="GeneID" id="68107311"/>
<feature type="transmembrane region" description="Helical" evidence="1">
    <location>
        <begin position="59"/>
        <end position="82"/>
    </location>
</feature>
<dbReference type="VEuPathDB" id="AmoebaDB:FDP41_000093"/>
<protein>
    <submittedName>
        <fullName evidence="2">Uncharacterized protein</fullName>
    </submittedName>
</protein>
<keyword evidence="3" id="KW-1185">Reference proteome</keyword>
<name>A0A6A5CEN9_NAEFO</name>
<keyword evidence="1" id="KW-0472">Membrane</keyword>
<feature type="transmembrane region" description="Helical" evidence="1">
    <location>
        <begin position="28"/>
        <end position="47"/>
    </location>
</feature>
<feature type="transmembrane region" description="Helical" evidence="1">
    <location>
        <begin position="512"/>
        <end position="535"/>
    </location>
</feature>
<proteinExistence type="predicted"/>
<dbReference type="EMBL" id="VFQX01000001">
    <property type="protein sequence ID" value="KAF0985054.1"/>
    <property type="molecule type" value="Genomic_DNA"/>
</dbReference>
<dbReference type="VEuPathDB" id="AmoebaDB:NF0010950"/>
<dbReference type="SUPFAM" id="SSF52540">
    <property type="entry name" value="P-loop containing nucleoside triphosphate hydrolases"/>
    <property type="match status" value="1"/>
</dbReference>
<dbReference type="OrthoDB" id="10435234at2759"/>
<evidence type="ECO:0000313" key="3">
    <source>
        <dbReference type="Proteomes" id="UP000444721"/>
    </source>
</evidence>
<sequence>MTSDTPSSELNTVINTNLLKVHSTPLHVTLYSFFSTLICQIFSRIHLRQAYSDRKKTLLVIHLLTFMYILYCCMNVYLVSIYNFNNQRWITKKGFPHKMIGKGSYASVQQFNQPQLEMGQPLMNSVHEPFQTFVLNFQVDLEHLKLRKDNSQLLPPCNIMKRMYLKFINNGPCFFNHNMIIEKDDPQYSFTISNGGKELRVENVNIRLPFQSGNYECTTFKTFPNSLSFTLILEDAEKNQIEYHYTLSVAANEFMGTFTSDLSKLGWDPVRIDMIGNPGWGKSTSVNEMGDFTCISPRDRIKLVPDVANSKLNDHSTRSVMRYRLWEDGLFANIPLPIQVQDPPGHDVGVMEKVPQYLEYLVKGKITPGEDIVTECTQKPFTCLNKYEHHSEHLPDVILYTIPFAIIEKHKDKIVYNLDYFHKLKIPVILVVTCGEEKNHQVVRTEIDKLRGHSFHSFVIAGEHYDPGEPIHPEYIRRMAQLLLDVFHVVKSRRGVMYQSKVMLRRILSEGWIQYGIQWILLLIANIGIVLFLSAKSRKNEQEEKKKEE</sequence>
<evidence type="ECO:0000313" key="2">
    <source>
        <dbReference type="EMBL" id="KAF0985054.1"/>
    </source>
</evidence>
<comment type="caution">
    <text evidence="2">The sequence shown here is derived from an EMBL/GenBank/DDBJ whole genome shotgun (WGS) entry which is preliminary data.</text>
</comment>
<dbReference type="VEuPathDB" id="AmoebaDB:NfTy_025890"/>
<dbReference type="InterPro" id="IPR027417">
    <property type="entry name" value="P-loop_NTPase"/>
</dbReference>
<dbReference type="AlphaFoldDB" id="A0A6A5CEN9"/>
<reference evidence="2 3" key="1">
    <citation type="journal article" date="2019" name="Sci. Rep.">
        <title>Nanopore sequencing improves the draft genome of the human pathogenic amoeba Naegleria fowleri.</title>
        <authorList>
            <person name="Liechti N."/>
            <person name="Schurch N."/>
            <person name="Bruggmann R."/>
            <person name="Wittwer M."/>
        </authorList>
    </citation>
    <scope>NUCLEOTIDE SEQUENCE [LARGE SCALE GENOMIC DNA]</scope>
    <source>
        <strain evidence="2 3">ATCC 30894</strain>
    </source>
</reference>
<organism evidence="2 3">
    <name type="scientific">Naegleria fowleri</name>
    <name type="common">Brain eating amoeba</name>
    <dbReference type="NCBI Taxonomy" id="5763"/>
    <lineage>
        <taxon>Eukaryota</taxon>
        <taxon>Discoba</taxon>
        <taxon>Heterolobosea</taxon>
        <taxon>Tetramitia</taxon>
        <taxon>Eutetramitia</taxon>
        <taxon>Vahlkampfiidae</taxon>
        <taxon>Naegleria</taxon>
    </lineage>
</organism>